<evidence type="ECO:0000256" key="10">
    <source>
        <dbReference type="ARBA" id="ARBA00023136"/>
    </source>
</evidence>
<feature type="transmembrane region" description="Helical" evidence="11">
    <location>
        <begin position="172"/>
        <end position="195"/>
    </location>
</feature>
<dbReference type="Proteomes" id="UP001166585">
    <property type="component" value="Unassembled WGS sequence"/>
</dbReference>
<evidence type="ECO:0000256" key="8">
    <source>
        <dbReference type="ARBA" id="ARBA00022989"/>
    </source>
</evidence>
<dbReference type="PANTHER" id="PTHR45436:SF5">
    <property type="entry name" value="SENSOR HISTIDINE KINASE TRCS"/>
    <property type="match status" value="1"/>
</dbReference>
<keyword evidence="9" id="KW-0902">Two-component regulatory system</keyword>
<dbReference type="InterPro" id="IPR003660">
    <property type="entry name" value="HAMP_dom"/>
</dbReference>
<comment type="subcellular location">
    <subcellularLocation>
        <location evidence="2">Membrane</location>
    </subcellularLocation>
</comment>
<dbReference type="PANTHER" id="PTHR45436">
    <property type="entry name" value="SENSOR HISTIDINE KINASE YKOH"/>
    <property type="match status" value="1"/>
</dbReference>
<dbReference type="InterPro" id="IPR003594">
    <property type="entry name" value="HATPase_dom"/>
</dbReference>
<keyword evidence="15" id="KW-1185">Reference proteome</keyword>
<dbReference type="InterPro" id="IPR005467">
    <property type="entry name" value="His_kinase_dom"/>
</dbReference>
<feature type="domain" description="HAMP" evidence="13">
    <location>
        <begin position="192"/>
        <end position="243"/>
    </location>
</feature>
<accession>A0ABS5RB01</accession>
<dbReference type="PROSITE" id="PS50885">
    <property type="entry name" value="HAMP"/>
    <property type="match status" value="1"/>
</dbReference>
<dbReference type="GO" id="GO:0016301">
    <property type="term" value="F:kinase activity"/>
    <property type="evidence" value="ECO:0007669"/>
    <property type="project" value="UniProtKB-KW"/>
</dbReference>
<gene>
    <name evidence="14" type="ORF">KIP89_17140</name>
</gene>
<proteinExistence type="predicted"/>
<dbReference type="SUPFAM" id="SSF55874">
    <property type="entry name" value="ATPase domain of HSP90 chaperone/DNA topoisomerase II/histidine kinase"/>
    <property type="match status" value="1"/>
</dbReference>
<dbReference type="Pfam" id="PF02518">
    <property type="entry name" value="HATPase_c"/>
    <property type="match status" value="1"/>
</dbReference>
<evidence type="ECO:0000256" key="1">
    <source>
        <dbReference type="ARBA" id="ARBA00000085"/>
    </source>
</evidence>
<dbReference type="PROSITE" id="PS50109">
    <property type="entry name" value="HIS_KIN"/>
    <property type="match status" value="1"/>
</dbReference>
<evidence type="ECO:0000256" key="6">
    <source>
        <dbReference type="ARBA" id="ARBA00022692"/>
    </source>
</evidence>
<reference evidence="14" key="1">
    <citation type="submission" date="2021-05" db="EMBL/GenBank/DDBJ databases">
        <authorList>
            <person name="Sun Q."/>
            <person name="Inoue M."/>
        </authorList>
    </citation>
    <scope>NUCLEOTIDE SEQUENCE</scope>
    <source>
        <strain evidence="14">VKM B-3255</strain>
    </source>
</reference>
<evidence type="ECO:0000256" key="5">
    <source>
        <dbReference type="ARBA" id="ARBA00022679"/>
    </source>
</evidence>
<evidence type="ECO:0000256" key="4">
    <source>
        <dbReference type="ARBA" id="ARBA00022553"/>
    </source>
</evidence>
<evidence type="ECO:0000259" key="13">
    <source>
        <dbReference type="PROSITE" id="PS50885"/>
    </source>
</evidence>
<keyword evidence="4" id="KW-0597">Phosphoprotein</keyword>
<protein>
    <recommendedName>
        <fullName evidence="3">histidine kinase</fullName>
        <ecNumber evidence="3">2.7.13.3</ecNumber>
    </recommendedName>
</protein>
<sequence length="465" mass="50133">MRARSIALRLFVSATVVMVAVLLLTGFTLSSLYRGAVERAFDQRLDVYLKTIVADVANAPAGTMPEPTTLGDPLFNFPISGWYWQITRLDGAARQVKTSRSLPEGTLPLLVERDERAELSGLREAYARGPSQQNLRVVERIVDLGEDGRYAVAVAADAGEIEEEVAGFNNSLAVTLAVLGAAFLLTLLFQVLFGLRPLKRMLAALSAVRAGRADRIEGDYPIEIAPLAAEVNALIETNREIVERARTHVGNLAHALKTPISVLQNESTRAAGLNPDDGLAAKVSEQAQIMKGQVAHHLERARMAARASVVTSVEEVGPIVEKLAGTLAKVYRTKGVEVETAPMPALMPDLRFRGERQDLEEILGNLIDNACKWAETRVRVAVELLPGTGGQRDFFEIVIDDDGPGLTPAQQSQALQRGKRLDETKPGSGLGLSIVTELAALYGGALAMERAPLGGLRCRVRLPAA</sequence>
<keyword evidence="8 11" id="KW-1133">Transmembrane helix</keyword>
<dbReference type="EC" id="2.7.13.3" evidence="3"/>
<evidence type="ECO:0000256" key="2">
    <source>
        <dbReference type="ARBA" id="ARBA00004370"/>
    </source>
</evidence>
<feature type="transmembrane region" description="Helical" evidence="11">
    <location>
        <begin position="7"/>
        <end position="29"/>
    </location>
</feature>
<keyword evidence="7 14" id="KW-0418">Kinase</keyword>
<evidence type="ECO:0000256" key="11">
    <source>
        <dbReference type="SAM" id="Phobius"/>
    </source>
</evidence>
<dbReference type="SMART" id="SM00387">
    <property type="entry name" value="HATPase_c"/>
    <property type="match status" value="1"/>
</dbReference>
<dbReference type="InterPro" id="IPR050428">
    <property type="entry name" value="TCS_sensor_his_kinase"/>
</dbReference>
<keyword evidence="10 11" id="KW-0472">Membrane</keyword>
<organism evidence="14 15">
    <name type="scientific">Ancylobacter radicis</name>
    <dbReference type="NCBI Taxonomy" id="2836179"/>
    <lineage>
        <taxon>Bacteria</taxon>
        <taxon>Pseudomonadati</taxon>
        <taxon>Pseudomonadota</taxon>
        <taxon>Alphaproteobacteria</taxon>
        <taxon>Hyphomicrobiales</taxon>
        <taxon>Xanthobacteraceae</taxon>
        <taxon>Ancylobacter</taxon>
    </lineage>
</organism>
<dbReference type="Gene3D" id="3.30.565.10">
    <property type="entry name" value="Histidine kinase-like ATPase, C-terminal domain"/>
    <property type="match status" value="1"/>
</dbReference>
<comment type="caution">
    <text evidence="14">The sequence shown here is derived from an EMBL/GenBank/DDBJ whole genome shotgun (WGS) entry which is preliminary data.</text>
</comment>
<comment type="catalytic activity">
    <reaction evidence="1">
        <text>ATP + protein L-histidine = ADP + protein N-phospho-L-histidine.</text>
        <dbReference type="EC" id="2.7.13.3"/>
    </reaction>
</comment>
<evidence type="ECO:0000256" key="3">
    <source>
        <dbReference type="ARBA" id="ARBA00012438"/>
    </source>
</evidence>
<evidence type="ECO:0000256" key="9">
    <source>
        <dbReference type="ARBA" id="ARBA00023012"/>
    </source>
</evidence>
<feature type="domain" description="Histidine kinase" evidence="12">
    <location>
        <begin position="251"/>
        <end position="465"/>
    </location>
</feature>
<name>A0ABS5RB01_9HYPH</name>
<dbReference type="InterPro" id="IPR004358">
    <property type="entry name" value="Sig_transdc_His_kin-like_C"/>
</dbReference>
<dbReference type="PRINTS" id="PR00344">
    <property type="entry name" value="BCTRLSENSOR"/>
</dbReference>
<keyword evidence="5" id="KW-0808">Transferase</keyword>
<evidence type="ECO:0000259" key="12">
    <source>
        <dbReference type="PROSITE" id="PS50109"/>
    </source>
</evidence>
<evidence type="ECO:0000313" key="15">
    <source>
        <dbReference type="Proteomes" id="UP001166585"/>
    </source>
</evidence>
<dbReference type="InterPro" id="IPR036890">
    <property type="entry name" value="HATPase_C_sf"/>
</dbReference>
<keyword evidence="6 11" id="KW-0812">Transmembrane</keyword>
<dbReference type="Gene3D" id="1.10.287.130">
    <property type="match status" value="1"/>
</dbReference>
<evidence type="ECO:0000313" key="14">
    <source>
        <dbReference type="EMBL" id="MBS9478836.1"/>
    </source>
</evidence>
<dbReference type="EMBL" id="JAHCQH010000021">
    <property type="protein sequence ID" value="MBS9478836.1"/>
    <property type="molecule type" value="Genomic_DNA"/>
</dbReference>
<evidence type="ECO:0000256" key="7">
    <source>
        <dbReference type="ARBA" id="ARBA00022777"/>
    </source>
</evidence>
<dbReference type="RefSeq" id="WP_213756801.1">
    <property type="nucleotide sequence ID" value="NZ_JAHCQH010000021.1"/>
</dbReference>